<organism evidence="2 3">
    <name type="scientific">Agrobacterium tumefaciens str. B6</name>
    <dbReference type="NCBI Taxonomy" id="1183423"/>
    <lineage>
        <taxon>Bacteria</taxon>
        <taxon>Pseudomonadati</taxon>
        <taxon>Pseudomonadota</taxon>
        <taxon>Alphaproteobacteria</taxon>
        <taxon>Hyphomicrobiales</taxon>
        <taxon>Rhizobiaceae</taxon>
        <taxon>Rhizobium/Agrobacterium group</taxon>
        <taxon>Agrobacterium</taxon>
        <taxon>Agrobacterium tumefaciens complex</taxon>
    </lineage>
</organism>
<sequence>MQMKTFTQSQLQAIADALGDTDYGLTGSEIGHLLATVKIVDTDPQMTKRHRLYNAFASDQNSRKQRTHIIAFIRKAMKPERFARDSERFEPMRLNLNRALAFAGLAVKASGELAAVDAAETLSQATRRALELRADLTSRGVHPDVLRFCREELLVDNYFHAVLEAVKSVADKIRQRTGLTDDGAVLVDRAFSGDAPMLAINELQSESEKGEQRGFSNLVKGTFSMFRNTTAHAPRIHWQMSKEDAEDLFSMVSLMHRRIDAAIMPPRV</sequence>
<proteinExistence type="predicted"/>
<dbReference type="InterPro" id="IPR012654">
    <property type="entry name" value="CHP02391"/>
</dbReference>
<gene>
    <name evidence="2" type="primary">ymh</name>
    <name evidence="2" type="ORF">AGR4A_pTi0032</name>
</gene>
<protein>
    <submittedName>
        <fullName evidence="2">Ymh</fullName>
    </submittedName>
</protein>
<reference evidence="2 3" key="1">
    <citation type="submission" date="2016-01" db="EMBL/GenBank/DDBJ databases">
        <authorList>
            <person name="Regsiter A."/>
            <person name="william w."/>
        </authorList>
    </citation>
    <scope>NUCLEOTIDE SEQUENCE [LARGE SCALE GENOMIC DNA]</scope>
    <source>
        <strain evidence="2 3">B6</strain>
    </source>
</reference>
<dbReference type="NCBIfam" id="TIGR02391">
    <property type="entry name" value="hypoth_ymh"/>
    <property type="match status" value="1"/>
</dbReference>
<feature type="domain" description="Conserved hypothetical protein CHP02391" evidence="1">
    <location>
        <begin position="139"/>
        <end position="259"/>
    </location>
</feature>
<dbReference type="Pfam" id="PF09509">
    <property type="entry name" value="Hypoth_Ymh"/>
    <property type="match status" value="1"/>
</dbReference>
<dbReference type="AlphaFoldDB" id="A0A822VE70"/>
<dbReference type="EMBL" id="FCNL01000043">
    <property type="protein sequence ID" value="CVI25434.1"/>
    <property type="molecule type" value="Genomic_DNA"/>
</dbReference>
<evidence type="ECO:0000259" key="1">
    <source>
        <dbReference type="Pfam" id="PF09509"/>
    </source>
</evidence>
<name>A0A822VE70_AGRTU</name>
<evidence type="ECO:0000313" key="2">
    <source>
        <dbReference type="EMBL" id="CVI25434.1"/>
    </source>
</evidence>
<dbReference type="Proteomes" id="UP000192074">
    <property type="component" value="Unassembled WGS sequence"/>
</dbReference>
<comment type="caution">
    <text evidence="2">The sequence shown here is derived from an EMBL/GenBank/DDBJ whole genome shotgun (WGS) entry which is preliminary data.</text>
</comment>
<accession>A0A822VE70</accession>
<evidence type="ECO:0000313" key="3">
    <source>
        <dbReference type="Proteomes" id="UP000192074"/>
    </source>
</evidence>